<reference evidence="1 2" key="1">
    <citation type="submission" date="2017-12" db="EMBL/GenBank/DDBJ databases">
        <title>Comparative genomics of Botrytis spp.</title>
        <authorList>
            <person name="Valero-Jimenez C.A."/>
            <person name="Tapia P."/>
            <person name="Veloso J."/>
            <person name="Silva-Moreno E."/>
            <person name="Staats M."/>
            <person name="Valdes J.H."/>
            <person name="Van Kan J.A.L."/>
        </authorList>
    </citation>
    <scope>NUCLEOTIDE SEQUENCE [LARGE SCALE GENOMIC DNA]</scope>
    <source>
        <strain evidence="1 2">Bt9001</strain>
    </source>
</reference>
<sequence length="114" mass="12804">MRAILSFAITISPALYRPTRDFNPVVDDILQNDVAAFLIRYGSHFVAGCVEQSRIRKGFGTVDTTASIISFASDKIFSSEDIERTFKNFPTTRLKLLTPISHTHAFNASQYEDL</sequence>
<dbReference type="AlphaFoldDB" id="A0A4Z1E6G7"/>
<dbReference type="EMBL" id="PQXH01000378">
    <property type="protein sequence ID" value="TGO06950.1"/>
    <property type="molecule type" value="Genomic_DNA"/>
</dbReference>
<evidence type="ECO:0000313" key="2">
    <source>
        <dbReference type="Proteomes" id="UP000297777"/>
    </source>
</evidence>
<keyword evidence="2" id="KW-1185">Reference proteome</keyword>
<protein>
    <submittedName>
        <fullName evidence="1">Uncharacterized protein</fullName>
    </submittedName>
</protein>
<accession>A0A4Z1E6G7</accession>
<evidence type="ECO:0000313" key="1">
    <source>
        <dbReference type="EMBL" id="TGO06950.1"/>
    </source>
</evidence>
<organism evidence="1 2">
    <name type="scientific">Botrytis tulipae</name>
    <dbReference type="NCBI Taxonomy" id="87230"/>
    <lineage>
        <taxon>Eukaryota</taxon>
        <taxon>Fungi</taxon>
        <taxon>Dikarya</taxon>
        <taxon>Ascomycota</taxon>
        <taxon>Pezizomycotina</taxon>
        <taxon>Leotiomycetes</taxon>
        <taxon>Helotiales</taxon>
        <taxon>Sclerotiniaceae</taxon>
        <taxon>Botrytis</taxon>
    </lineage>
</organism>
<dbReference type="Proteomes" id="UP000297777">
    <property type="component" value="Unassembled WGS sequence"/>
</dbReference>
<gene>
    <name evidence="1" type="ORF">BTUL_0380g00030</name>
</gene>
<comment type="caution">
    <text evidence="1">The sequence shown here is derived from an EMBL/GenBank/DDBJ whole genome shotgun (WGS) entry which is preliminary data.</text>
</comment>
<proteinExistence type="predicted"/>
<name>A0A4Z1E6G7_9HELO</name>